<accession>F0WJX7</accession>
<evidence type="ECO:0000313" key="4">
    <source>
        <dbReference type="EMBL" id="CCA21579.1"/>
    </source>
</evidence>
<feature type="domain" description="RSE1/DDB1/CPSF1 C-terminal" evidence="2">
    <location>
        <begin position="1516"/>
        <end position="1877"/>
    </location>
</feature>
<sequence length="1912" mass="211995">MGQHFLYHSDLIPATAVHHAVYANLTNDLQHDLIICGPNWLKVYRIEPYSATSEHDDPSYSPSHISEDDQIPPQNANVFHLIDSFSLAGVAESLHVLTFDLTLLTPSKLANNPRKARKRRKKQMEDENLSDTDSAANETLSCRSTESTTSINSGKHVLLLTFALYKWVMIGYDRKTNSLVTLGIFTFEENAVGFGATLQGEKEGREQLLGSSVRPLVRIDSQVRCGAMLVYLDQIVIVPFRDSRVTDLAFLSEDEEDDHYANSDGGSKSLEKKSGEDGNDYSKDNTSPYESAATDVEDDEDDVIDKQNSYSKEGKSDRGNTTSREKDIVSNKLEISLDKSVKLGMKRSSQGGSRLLRGSVADSGLPSGTKDLPYNLTGREFLLRLRELDIKGRIADFAFLDGYLEPTLMILHEENERIASSGRFAIGYDTMCLTVLSITLNSRLHPVIWCVKNLPADCFRIIPCKVPIGGALLLSTNAILYFNQTQFYGIKLNVFADKTVNQSLFPCQDATYEVLEPLPDASEPPAQGRLAFIEKPLSILLYDCHYDYLGSSDILLSLPDDSLYVLKMPQTSNRVFSVEEYNHTGKFILRKVASPASTASCLLVNRENDSIFIGSRCGDSVLYSAHRQKINARKTLSGTVVMSDGSISGTSNVRGADTDNEAALAEKLQAFGSTIALDATDEDDAFLYGPTLSQESTGGGKLPSSDCFSFSSMKQEDHSLHLQAIDFIPGIGQITSMDLGVQSNSDSNEQHEELVVSGGSSKDGSISVIHHGLRPIVSTAAELSGCRAMWTVVGMSSDVPESQVTRRYDSYLILSVAQRTMILRTGEEMEPLEDDSGFYTCGPTLCATNLFSQRRIVQVFKQGVRVMQQASIPASEAKEDDEGTQDVPLTRLVCTQEIPFAGDIESGGMNVDTANVGIVSVDTIDPYILLLLTDGSIRLLEGDEDLELTVLEPTVSYDDGNPLGVRHTEDTNNHAIVISAACLFYDWAGMFENTAWQAEDSDDESPDDHMQGKKDEESHYFEGKDDTDAGTEEDDDEMAELYQTATKKLSERELVSYQKESKTLEGGKSVSIPIRKQRDAKLMCGLCYGDGSLHVYSVPDFGKMGIFPYVTFAPKFLLNTMTPESRRASYGYGDTARHRISKGGPRLGFSAIPADTNEGRIRKAHAINSPVADIAIHRIGPSEGQHNSQLFSHMVLLVFLANGDLIMYKLLPSIPSPRDSKQPSFHFVRVNENLITRPNLPMKAIKDSGNAGTHDENSLGSTEASTSAIIAKLRANFRYPMLTRFFNVNNNSGMFFRGAYPVWILPNQGQPVFVPLNIAAAPSDPTRRTTFKVPVLSFTPFHHWNCPNGFVYFHSSGSLRVCELPSSQNSTLLPSGNGFVLQKVRFGATIHHLLYLGRHGPGGVAEALKSPTFAMVLSRKVTPSEAEQAYWSENNDENADDTMYQNGVGKEAEEGDDPNAEDLNSNVMAPTAEKFPDLDVNDMPLIGEDAYELRVVQLDEYGDWAGQGVFRAYFERHEVVLSVKVLYLHDASLLKKNVDSATDEYHRRNMETDSTANEEAEWNRRKRPYIVIGTGYVGPNGEDASGKGRLLLYEVDYAQYVDKDGTTSSKLPKLRLTFIKEHHQGAITSVIQLGMYVLASVGSKMIVYEFKSDQLIGCAFYDAQMFITSLSVLRKEYVMYSDVYKSVSFLRWRQKDRQLILLAKDYEPLAVTTAEFNILDTRLALIAADVEENLHVLQYAPHDIESRGGQRLLRTSDFHVGVQISSILRKLVISNASHQQYIPAKGRCIGNMYLNVLGSSEGGIAALIPVPERVFRRLFTLQNVMISALPQNCALNPREFRVMKANGRVRSGRADAWCKQKWKKGFLDGQVLCRFLHLDYVAQKELARCIGTNPEVIIQNLSELQRNTMSFL</sequence>
<feature type="domain" description="RSE1/DDB1/CPSF1 second beta-propeller" evidence="3">
    <location>
        <begin position="777"/>
        <end position="870"/>
    </location>
</feature>
<dbReference type="InterPro" id="IPR004871">
    <property type="entry name" value="RSE1/DDB1/CPSF1_C"/>
</dbReference>
<dbReference type="HOGENOM" id="CLU_002414_3_0_1"/>
<evidence type="ECO:0000259" key="2">
    <source>
        <dbReference type="Pfam" id="PF03178"/>
    </source>
</evidence>
<dbReference type="PANTHER" id="PTHR10644">
    <property type="entry name" value="DNA REPAIR/RNA PROCESSING CPSF FAMILY"/>
    <property type="match status" value="1"/>
</dbReference>
<dbReference type="GO" id="GO:0005634">
    <property type="term" value="C:nucleus"/>
    <property type="evidence" value="ECO:0007669"/>
    <property type="project" value="InterPro"/>
</dbReference>
<feature type="region of interest" description="Disordered" evidence="1">
    <location>
        <begin position="112"/>
        <end position="141"/>
    </location>
</feature>
<evidence type="ECO:0000256" key="1">
    <source>
        <dbReference type="SAM" id="MobiDB-lite"/>
    </source>
</evidence>
<dbReference type="InterPro" id="IPR015943">
    <property type="entry name" value="WD40/YVTN_repeat-like_dom_sf"/>
</dbReference>
<feature type="compositionally biased region" description="Basic and acidic residues" evidence="1">
    <location>
        <begin position="312"/>
        <end position="327"/>
    </location>
</feature>
<gene>
    <name evidence="4" type="primary">AlNc14C127G6843</name>
    <name evidence="4" type="ORF">ALNC14_077220</name>
</gene>
<reference evidence="4" key="2">
    <citation type="submission" date="2011-02" db="EMBL/GenBank/DDBJ databases">
        <authorList>
            <person name="MacLean D."/>
        </authorList>
    </citation>
    <scope>NUCLEOTIDE SEQUENCE</scope>
</reference>
<dbReference type="EMBL" id="FR824172">
    <property type="protein sequence ID" value="CCA21579.1"/>
    <property type="molecule type" value="Genomic_DNA"/>
</dbReference>
<dbReference type="Gene3D" id="2.130.10.10">
    <property type="entry name" value="YVTN repeat-like/Quinoprotein amine dehydrogenase"/>
    <property type="match status" value="2"/>
</dbReference>
<proteinExistence type="predicted"/>
<feature type="region of interest" description="Disordered" evidence="1">
    <location>
        <begin position="256"/>
        <end position="327"/>
    </location>
</feature>
<reference evidence="4" key="1">
    <citation type="journal article" date="2011" name="PLoS Biol.">
        <title>Gene gain and loss during evolution of obligate parasitism in the white rust pathogen of Arabidopsis thaliana.</title>
        <authorList>
            <person name="Kemen E."/>
            <person name="Gardiner A."/>
            <person name="Schultz-Larsen T."/>
            <person name="Kemen A.C."/>
            <person name="Balmuth A.L."/>
            <person name="Robert-Seilaniantz A."/>
            <person name="Bailey K."/>
            <person name="Holub E."/>
            <person name="Studholme D.J."/>
            <person name="Maclean D."/>
            <person name="Jones J.D."/>
        </authorList>
    </citation>
    <scope>NUCLEOTIDE SEQUENCE</scope>
</reference>
<name>F0WJX7_9STRA</name>
<dbReference type="GO" id="GO:0003676">
    <property type="term" value="F:nucleic acid binding"/>
    <property type="evidence" value="ECO:0007669"/>
    <property type="project" value="InterPro"/>
</dbReference>
<feature type="compositionally biased region" description="Basic and acidic residues" evidence="1">
    <location>
        <begin position="1007"/>
        <end position="1027"/>
    </location>
</feature>
<feature type="compositionally biased region" description="Basic and acidic residues" evidence="1">
    <location>
        <begin position="269"/>
        <end position="283"/>
    </location>
</feature>
<dbReference type="InterPro" id="IPR058543">
    <property type="entry name" value="Beta-prop_RSE1/DDB1/CPSF1_2nd"/>
</dbReference>
<feature type="compositionally biased region" description="Polar residues" evidence="1">
    <location>
        <begin position="131"/>
        <end position="141"/>
    </location>
</feature>
<feature type="domain" description="RSE1/DDB1/CPSF1 second beta-propeller" evidence="3">
    <location>
        <begin position="915"/>
        <end position="1364"/>
    </location>
</feature>
<dbReference type="Pfam" id="PF23726">
    <property type="entry name" value="Beta-prop_RSE1_2nd"/>
    <property type="match status" value="2"/>
</dbReference>
<dbReference type="Pfam" id="PF03178">
    <property type="entry name" value="CPSF_A"/>
    <property type="match status" value="1"/>
</dbReference>
<evidence type="ECO:0000259" key="3">
    <source>
        <dbReference type="Pfam" id="PF23726"/>
    </source>
</evidence>
<feature type="region of interest" description="Disordered" evidence="1">
    <location>
        <begin position="998"/>
        <end position="1036"/>
    </location>
</feature>
<protein>
    <submittedName>
        <fullName evidence="4">Uncharacterized protein AlNc14C127G6843</fullName>
    </submittedName>
</protein>
<organism evidence="4">
    <name type="scientific">Albugo laibachii Nc14</name>
    <dbReference type="NCBI Taxonomy" id="890382"/>
    <lineage>
        <taxon>Eukaryota</taxon>
        <taxon>Sar</taxon>
        <taxon>Stramenopiles</taxon>
        <taxon>Oomycota</taxon>
        <taxon>Peronosporomycetes</taxon>
        <taxon>Albuginales</taxon>
        <taxon>Albuginaceae</taxon>
        <taxon>Albugo</taxon>
    </lineage>
</organism>
<dbReference type="InterPro" id="IPR050358">
    <property type="entry name" value="RSE1/DDB1/CFT1"/>
</dbReference>